<sequence length="250" mass="28713">MKTVMITVLVFLSVKSYCQHNLYTFNNGSLIEGTKLKLQFNASKKALPPTHELTAVIYNKVIKNDTVINYVNFSVSKKSTVRDSQDLKFIYRQDSTFLLLNQRLPAFKLKDMLGNEISSAKFLGKPILINFWATYCGPCIEEMPQLSRLKKKYEGKMNFIAITENNTDNDHLLEFLKNKDFNFQVLTDGKIYEKELKIKALPKNLFVDSFGILRYIQDGYPINTSGEPSVHDDNDFTKIIDKLIGNSNQQ</sequence>
<comment type="caution">
    <text evidence="2">The sequence shown here is derived from an EMBL/GenBank/DDBJ whole genome shotgun (WGS) entry which is preliminary data.</text>
</comment>
<gene>
    <name evidence="2" type="ORF">ASU31_15870</name>
</gene>
<organism evidence="2 3">
    <name type="scientific">Pedobacter ginsenosidimutans</name>
    <dbReference type="NCBI Taxonomy" id="687842"/>
    <lineage>
        <taxon>Bacteria</taxon>
        <taxon>Pseudomonadati</taxon>
        <taxon>Bacteroidota</taxon>
        <taxon>Sphingobacteriia</taxon>
        <taxon>Sphingobacteriales</taxon>
        <taxon>Sphingobacteriaceae</taxon>
        <taxon>Pedobacter</taxon>
    </lineage>
</organism>
<dbReference type="InterPro" id="IPR013740">
    <property type="entry name" value="Redoxin"/>
</dbReference>
<dbReference type="CDD" id="cd02966">
    <property type="entry name" value="TlpA_like_family"/>
    <property type="match status" value="1"/>
</dbReference>
<keyword evidence="3" id="KW-1185">Reference proteome</keyword>
<dbReference type="STRING" id="687842.ASU31_15870"/>
<dbReference type="PANTHER" id="PTHR42852">
    <property type="entry name" value="THIOL:DISULFIDE INTERCHANGE PROTEIN DSBE"/>
    <property type="match status" value="1"/>
</dbReference>
<dbReference type="PANTHER" id="PTHR42852:SF17">
    <property type="entry name" value="THIOREDOXIN-LIKE PROTEIN HI_1115"/>
    <property type="match status" value="1"/>
</dbReference>
<dbReference type="Gene3D" id="3.40.30.10">
    <property type="entry name" value="Glutaredoxin"/>
    <property type="match status" value="1"/>
</dbReference>
<proteinExistence type="predicted"/>
<dbReference type="AlphaFoldDB" id="A0A0T5VMQ1"/>
<dbReference type="InterPro" id="IPR036249">
    <property type="entry name" value="Thioredoxin-like_sf"/>
</dbReference>
<dbReference type="OrthoDB" id="9815205at2"/>
<dbReference type="Proteomes" id="UP000051950">
    <property type="component" value="Unassembled WGS sequence"/>
</dbReference>
<name>A0A0T5VMQ1_9SPHI</name>
<feature type="domain" description="Thioredoxin" evidence="1">
    <location>
        <begin position="98"/>
        <end position="245"/>
    </location>
</feature>
<accession>A0A0T5VMQ1</accession>
<dbReference type="SUPFAM" id="SSF52833">
    <property type="entry name" value="Thioredoxin-like"/>
    <property type="match status" value="1"/>
</dbReference>
<dbReference type="InterPro" id="IPR013766">
    <property type="entry name" value="Thioredoxin_domain"/>
</dbReference>
<dbReference type="PROSITE" id="PS51352">
    <property type="entry name" value="THIOREDOXIN_2"/>
    <property type="match status" value="1"/>
</dbReference>
<dbReference type="RefSeq" id="WP_057933256.1">
    <property type="nucleotide sequence ID" value="NZ_LMZQ01000012.1"/>
</dbReference>
<reference evidence="2 3" key="1">
    <citation type="submission" date="2015-11" db="EMBL/GenBank/DDBJ databases">
        <title>Sequence of Pedobacter ginsenosidimutans.</title>
        <authorList>
            <person name="Carson E."/>
            <person name="Keyser V."/>
            <person name="Newman J."/>
            <person name="Miller J."/>
        </authorList>
    </citation>
    <scope>NUCLEOTIDE SEQUENCE [LARGE SCALE GENOMIC DNA]</scope>
    <source>
        <strain evidence="2 3">KACC 14530</strain>
    </source>
</reference>
<dbReference type="GO" id="GO:0016491">
    <property type="term" value="F:oxidoreductase activity"/>
    <property type="evidence" value="ECO:0007669"/>
    <property type="project" value="InterPro"/>
</dbReference>
<dbReference type="EMBL" id="LMZQ01000012">
    <property type="protein sequence ID" value="KRT15150.1"/>
    <property type="molecule type" value="Genomic_DNA"/>
</dbReference>
<evidence type="ECO:0000313" key="2">
    <source>
        <dbReference type="EMBL" id="KRT15150.1"/>
    </source>
</evidence>
<protein>
    <recommendedName>
        <fullName evidence="1">Thioredoxin domain-containing protein</fullName>
    </recommendedName>
</protein>
<dbReference type="Pfam" id="PF08534">
    <property type="entry name" value="Redoxin"/>
    <property type="match status" value="1"/>
</dbReference>
<evidence type="ECO:0000259" key="1">
    <source>
        <dbReference type="PROSITE" id="PS51352"/>
    </source>
</evidence>
<dbReference type="InterPro" id="IPR050553">
    <property type="entry name" value="Thioredoxin_ResA/DsbE_sf"/>
</dbReference>
<evidence type="ECO:0000313" key="3">
    <source>
        <dbReference type="Proteomes" id="UP000051950"/>
    </source>
</evidence>